<dbReference type="SUPFAM" id="SSF53955">
    <property type="entry name" value="Lysozyme-like"/>
    <property type="match status" value="1"/>
</dbReference>
<keyword evidence="4 6" id="KW-0378">Hydrolase</keyword>
<sequence>MKLPVKRYAVAAIVALGVSMAPGELRTSREAQIKIATREECRATPYRDIAGVMTVGCGSTGGVENRVYGEKEVARRWVNDLRHAENCINQNFSGAAMPQSAFEAMTDAAFNVGCTGLMWYRDRSGNRQRTTIWKHAQAHRWVAMCGRLTDFVNSGGRRSQGLVNRREEFRQWCLRDTGGST</sequence>
<dbReference type="EMBL" id="CAUZHL010000001">
    <property type="protein sequence ID" value="CAK1207630.1"/>
    <property type="molecule type" value="Genomic_DNA"/>
</dbReference>
<dbReference type="Proteomes" id="UP000272336">
    <property type="component" value="Unassembled WGS sequence"/>
</dbReference>
<dbReference type="EMBL" id="PPHQ01000001">
    <property type="protein sequence ID" value="PNY69655.1"/>
    <property type="molecule type" value="Genomic_DNA"/>
</dbReference>
<dbReference type="Proteomes" id="UP000236598">
    <property type="component" value="Unassembled WGS sequence"/>
</dbReference>
<protein>
    <recommendedName>
        <fullName evidence="6">Lysozyme</fullName>
        <ecNumber evidence="6">3.2.1.17</ecNumber>
    </recommendedName>
</protein>
<dbReference type="EMBL" id="RNLZ01000011">
    <property type="protein sequence ID" value="MGE13599.1"/>
    <property type="molecule type" value="Genomic_DNA"/>
</dbReference>
<evidence type="ECO:0000313" key="15">
    <source>
        <dbReference type="EMBL" id="PNY69655.1"/>
    </source>
</evidence>
<evidence type="ECO:0000256" key="5">
    <source>
        <dbReference type="ARBA" id="ARBA00023295"/>
    </source>
</evidence>
<evidence type="ECO:0000313" key="10">
    <source>
        <dbReference type="EMBL" id="EFH3671969.1"/>
    </source>
</evidence>
<dbReference type="InterPro" id="IPR034690">
    <property type="entry name" value="Endolysin_T4_type"/>
</dbReference>
<evidence type="ECO:0000313" key="23">
    <source>
        <dbReference type="Proteomes" id="UP000245761"/>
    </source>
</evidence>
<evidence type="ECO:0000313" key="19">
    <source>
        <dbReference type="EMBL" id="STG54081.1"/>
    </source>
</evidence>
<dbReference type="EMBL" id="DABERK010000126">
    <property type="protein sequence ID" value="HAI5335505.1"/>
    <property type="molecule type" value="Genomic_DNA"/>
</dbReference>
<dbReference type="InterPro" id="IPR023347">
    <property type="entry name" value="Lysozyme_dom_sf"/>
</dbReference>
<evidence type="ECO:0000313" key="21">
    <source>
        <dbReference type="Proteomes" id="UP000188855"/>
    </source>
</evidence>
<dbReference type="EMBL" id="CP070393">
    <property type="protein sequence ID" value="QRZ95247.1"/>
    <property type="molecule type" value="Genomic_DNA"/>
</dbReference>
<dbReference type="Gene3D" id="1.10.530.40">
    <property type="match status" value="1"/>
</dbReference>
<evidence type="ECO:0000313" key="18">
    <source>
        <dbReference type="EMBL" id="QRZ99122.1"/>
    </source>
</evidence>
<evidence type="ECO:0000256" key="4">
    <source>
        <dbReference type="ARBA" id="ARBA00022801"/>
    </source>
</evidence>
<reference evidence="16 23" key="5">
    <citation type="submission" date="2018-04" db="EMBL/GenBank/DDBJ databases">
        <title>Draft Genomic Sequencing Of Potential Extraintestinal Pathogenic Escherichia coli B8S56 Isolated from Retail Chicken Skin.</title>
        <authorList>
            <person name="Xu A."/>
            <person name="Tilman S."/>
            <person name="Wisser-Parker K."/>
            <person name="Scullen O.J."/>
            <person name="Sommers C."/>
        </authorList>
    </citation>
    <scope>NUCLEOTIDE SEQUENCE [LARGE SCALE GENOMIC DNA]</scope>
    <source>
        <strain evidence="16 23">B8S56</strain>
    </source>
</reference>
<dbReference type="EC" id="3.2.1.17" evidence="6"/>
<dbReference type="AlphaFoldDB" id="A0A0D8WCY9"/>
<evidence type="ECO:0000313" key="27">
    <source>
        <dbReference type="Proteomes" id="UP000534496"/>
    </source>
</evidence>
<organism evidence="19 24">
    <name type="scientific">Escherichia coli</name>
    <dbReference type="NCBI Taxonomy" id="562"/>
    <lineage>
        <taxon>Bacteria</taxon>
        <taxon>Pseudomonadati</taxon>
        <taxon>Pseudomonadota</taxon>
        <taxon>Gammaproteobacteria</taxon>
        <taxon>Enterobacterales</taxon>
        <taxon>Enterobacteriaceae</taxon>
        <taxon>Escherichia</taxon>
    </lineage>
</organism>
<accession>A0A0D8WCY9</accession>
<reference evidence="7" key="10">
    <citation type="submission" date="2023-10" db="EMBL/GenBank/DDBJ databases">
        <authorList>
            <person name="Leclercq S."/>
        </authorList>
    </citation>
    <scope>NUCLEOTIDE SEQUENCE</scope>
    <source>
        <strain evidence="7">F848</strain>
    </source>
</reference>
<dbReference type="Proteomes" id="UP000254817">
    <property type="component" value="Unassembled WGS sequence"/>
</dbReference>
<reference evidence="17" key="9">
    <citation type="submission" date="2021-02" db="EMBL/GenBank/DDBJ databases">
        <title>Co-localization of colistin and carbapenem -resistance genes on a novel transferable IncHI2 plasmid in Escherichia coli from chicken-origin.</title>
        <authorList>
            <person name="Hoffmann M."/>
            <person name="Balkey M."/>
            <person name="Ronco T."/>
            <person name="Hendriksen R.S."/>
        </authorList>
    </citation>
    <scope>NUCLEOTIDE SEQUENCE</scope>
    <source>
        <strain evidence="17">CFSAN083829</strain>
    </source>
</reference>
<dbReference type="Proteomes" id="UP000184277">
    <property type="component" value="Unassembled WGS sequence"/>
</dbReference>
<evidence type="ECO:0000313" key="12">
    <source>
        <dbReference type="EMBL" id="MGE13599.1"/>
    </source>
</evidence>
<evidence type="ECO:0000256" key="1">
    <source>
        <dbReference type="ARBA" id="ARBA00000632"/>
    </source>
</evidence>
<name>A0A0D8WCY9_ECOLX</name>
<dbReference type="GO" id="GO:0003796">
    <property type="term" value="F:lysozyme activity"/>
    <property type="evidence" value="ECO:0007669"/>
    <property type="project" value="UniProtKB-EC"/>
</dbReference>
<comment type="similarity">
    <text evidence="6">Belongs to the glycosyl hydrolase 24 family.</text>
</comment>
<dbReference type="Proteomes" id="UP001190091">
    <property type="component" value="Unassembled WGS sequence"/>
</dbReference>
<evidence type="ECO:0000313" key="17">
    <source>
        <dbReference type="EMBL" id="QRZ95247.1"/>
    </source>
</evidence>
<evidence type="ECO:0000313" key="20">
    <source>
        <dbReference type="Proteomes" id="UP000184277"/>
    </source>
</evidence>
<evidence type="ECO:0000313" key="22">
    <source>
        <dbReference type="Proteomes" id="UP000236598"/>
    </source>
</evidence>
<keyword evidence="5 6" id="KW-0326">Glycosidase</keyword>
<dbReference type="EMBL" id="QEMT01000160">
    <property type="protein sequence ID" value="PWH48715.1"/>
    <property type="molecule type" value="Genomic_DNA"/>
</dbReference>
<dbReference type="PANTHER" id="PTHR38107">
    <property type="match status" value="1"/>
</dbReference>
<dbReference type="EMBL" id="UGAW01000001">
    <property type="protein sequence ID" value="STG54081.1"/>
    <property type="molecule type" value="Genomic_DNA"/>
</dbReference>
<comment type="catalytic activity">
    <reaction evidence="1 6">
        <text>Hydrolysis of (1-&gt;4)-beta-linkages between N-acetylmuramic acid and N-acetyl-D-glucosamine residues in a peptidoglycan and between N-acetyl-D-glucosamine residues in chitodextrins.</text>
        <dbReference type="EC" id="3.2.1.17"/>
    </reaction>
</comment>
<reference evidence="19 24" key="6">
    <citation type="submission" date="2018-06" db="EMBL/GenBank/DDBJ databases">
        <authorList>
            <consortium name="Pathogen Informatics"/>
            <person name="Doyle S."/>
        </authorList>
    </citation>
    <scope>NUCLEOTIDE SEQUENCE [LARGE SCALE GENOMIC DNA]</scope>
    <source>
        <strain evidence="19 24">NCTC11112</strain>
    </source>
</reference>
<reference evidence="14 21" key="2">
    <citation type="submission" date="2016-10" db="EMBL/GenBank/DDBJ databases">
        <title>Whole genome sequences of antibiotic resistant commensal Escherichia coli from healthy Australian adults.</title>
        <authorList>
            <person name="Moran R.A."/>
            <person name="Anantham S."/>
            <person name="Nigro S.J."/>
            <person name="Holt K.E."/>
            <person name="Hall R.M."/>
        </authorList>
    </citation>
    <scope>NUCLEOTIDE SEQUENCE [LARGE SCALE GENOMIC DNA]</scope>
    <source>
        <strain evidence="14 21">2.3-R4</strain>
    </source>
</reference>
<dbReference type="GO" id="GO:0016998">
    <property type="term" value="P:cell wall macromolecule catabolic process"/>
    <property type="evidence" value="ECO:0007669"/>
    <property type="project" value="InterPro"/>
</dbReference>
<reference evidence="15 22" key="4">
    <citation type="submission" date="2018-01" db="EMBL/GenBank/DDBJ databases">
        <title>Draft Genomic Sequencing Of Potential Extraintestinal Pathogenic Escherichia coli B8S18 Isolated From Retail Chicken Skin.</title>
        <authorList>
            <person name="Xu A."/>
            <person name="Tilman S."/>
            <person name="Wisser-Parker K."/>
            <person name="Sheen S."/>
            <person name="Sommers C."/>
        </authorList>
    </citation>
    <scope>NUCLEOTIDE SEQUENCE [LARGE SCALE GENOMIC DNA]</scope>
    <source>
        <strain evidence="15 22">B8S18Com</strain>
    </source>
</reference>
<keyword evidence="2 6" id="KW-0929">Antimicrobial</keyword>
<dbReference type="HAMAP" id="MF_04110">
    <property type="entry name" value="ENDOLYSIN_T4"/>
    <property type="match status" value="1"/>
</dbReference>
<dbReference type="Proteomes" id="UP000845800">
    <property type="component" value="Unassembled WGS sequence"/>
</dbReference>
<evidence type="ECO:0000313" key="25">
    <source>
        <dbReference type="Proteomes" id="UP000272336"/>
    </source>
</evidence>
<evidence type="ECO:0000313" key="11">
    <source>
        <dbReference type="EMBL" id="HAI5335505.1"/>
    </source>
</evidence>
<evidence type="ECO:0000256" key="6">
    <source>
        <dbReference type="RuleBase" id="RU003788"/>
    </source>
</evidence>
<dbReference type="EMBL" id="AASEBA010000205">
    <property type="protein sequence ID" value="EFC9753062.1"/>
    <property type="molecule type" value="Genomic_DNA"/>
</dbReference>
<dbReference type="Proteomes" id="UP000534496">
    <property type="component" value="Unassembled WGS sequence"/>
</dbReference>
<evidence type="ECO:0000313" key="7">
    <source>
        <dbReference type="EMBL" id="CAK1207630.1"/>
    </source>
</evidence>
<dbReference type="EMBL" id="AASVQO010000001">
    <property type="protein sequence ID" value="EFH3671969.1"/>
    <property type="molecule type" value="Genomic_DNA"/>
</dbReference>
<keyword evidence="3 6" id="KW-0081">Bacteriolytic enzyme</keyword>
<dbReference type="Proteomes" id="UP000245761">
    <property type="component" value="Unassembled WGS sequence"/>
</dbReference>
<evidence type="ECO:0000313" key="26">
    <source>
        <dbReference type="Proteomes" id="UP000532204"/>
    </source>
</evidence>
<dbReference type="PANTHER" id="PTHR38107:SF4">
    <property type="entry name" value="LYSOZYME"/>
    <property type="match status" value="1"/>
</dbReference>
<evidence type="ECO:0000313" key="24">
    <source>
        <dbReference type="Proteomes" id="UP000254817"/>
    </source>
</evidence>
<dbReference type="GO" id="GO:0031640">
    <property type="term" value="P:killing of cells of another organism"/>
    <property type="evidence" value="ECO:0007669"/>
    <property type="project" value="UniProtKB-KW"/>
</dbReference>
<proteinExistence type="inferred from homology"/>
<evidence type="ECO:0000313" key="9">
    <source>
        <dbReference type="EMBL" id="EFC9753062.1"/>
    </source>
</evidence>
<dbReference type="InterPro" id="IPR023346">
    <property type="entry name" value="Lysozyme-like_dom_sf"/>
</dbReference>
<dbReference type="Proteomes" id="UP000532204">
    <property type="component" value="Unassembled WGS sequence"/>
</dbReference>
<evidence type="ECO:0000313" key="8">
    <source>
        <dbReference type="EMBL" id="CAK1208748.1"/>
    </source>
</evidence>
<dbReference type="GO" id="GO:0009253">
    <property type="term" value="P:peptidoglycan catabolic process"/>
    <property type="evidence" value="ECO:0007669"/>
    <property type="project" value="InterPro"/>
</dbReference>
<gene>
    <name evidence="19" type="primary">lys</name>
    <name evidence="13" type="ORF">BK383_05810</name>
    <name evidence="14" type="ORF">BMT91_25540</name>
    <name evidence="15" type="ORF">C2M16_00910</name>
    <name evidence="12" type="ORF">D9D43_08335</name>
    <name evidence="16" type="ORF">DD762_29100</name>
    <name evidence="9" type="ORF">E6D34_28575</name>
    <name evidence="10" type="ORF">F9461_01855</name>
    <name evidence="7" type="ORF">FGAF848_08520</name>
    <name evidence="8" type="ORF">FGAF848_13630</name>
    <name evidence="11" type="ORF">HJQ60_005686</name>
    <name evidence="18" type="ORF">JNP96_09260</name>
    <name evidence="17" type="ORF">JNP96_15030</name>
    <name evidence="19" type="ORF">NCTC11112_04652</name>
</gene>
<evidence type="ECO:0000256" key="2">
    <source>
        <dbReference type="ARBA" id="ARBA00022529"/>
    </source>
</evidence>
<dbReference type="EMBL" id="MPAF01000104">
    <property type="protein sequence ID" value="OOK23305.1"/>
    <property type="molecule type" value="Genomic_DNA"/>
</dbReference>
<dbReference type="CDD" id="cd16901">
    <property type="entry name" value="lyz_P1"/>
    <property type="match status" value="1"/>
</dbReference>
<dbReference type="Proteomes" id="UP000188855">
    <property type="component" value="Unassembled WGS sequence"/>
</dbReference>
<evidence type="ECO:0000313" key="14">
    <source>
        <dbReference type="EMBL" id="OOK23305.1"/>
    </source>
</evidence>
<dbReference type="EMBL" id="CP070393">
    <property type="protein sequence ID" value="QRZ99122.1"/>
    <property type="molecule type" value="Genomic_DNA"/>
</dbReference>
<dbReference type="Proteomes" id="UP000663166">
    <property type="component" value="Chromosome"/>
</dbReference>
<reference evidence="12 25" key="7">
    <citation type="submission" date="2018-10" db="EMBL/GenBank/DDBJ databases">
        <authorList>
            <consortium name="NARMS: The National Antimicrobial Resistance Monitoring System"/>
        </authorList>
    </citation>
    <scope>NUCLEOTIDE SEQUENCE [LARGE SCALE GENOMIC DNA]</scope>
    <source>
        <strain evidence="12 25">CVM N17EC0060</strain>
        <strain evidence="9 26">CVM N18EC122</strain>
        <strain evidence="10 27">CVM N19EC0189</strain>
    </source>
</reference>
<dbReference type="EMBL" id="MOKI01000008">
    <property type="protein sequence ID" value="OJR56119.1"/>
    <property type="molecule type" value="Genomic_DNA"/>
</dbReference>
<dbReference type="InterPro" id="IPR002196">
    <property type="entry name" value="Glyco_hydro_24"/>
</dbReference>
<evidence type="ECO:0000313" key="13">
    <source>
        <dbReference type="EMBL" id="OJR56119.1"/>
    </source>
</evidence>
<reference evidence="11" key="8">
    <citation type="submission" date="2020-03" db="EMBL/GenBank/DDBJ databases">
        <authorList>
            <consortium name="NCBI Pathogen Detection Project"/>
        </authorList>
    </citation>
    <scope>NUCLEOTIDE SEQUENCE</scope>
    <source>
        <strain evidence="11">AMC_487</strain>
    </source>
</reference>
<reference evidence="11" key="3">
    <citation type="journal article" date="2018" name="Genome Biol.">
        <title>SKESA: strategic k-mer extension for scrupulous assemblies.</title>
        <authorList>
            <person name="Souvorov A."/>
            <person name="Agarwala R."/>
            <person name="Lipman D.J."/>
        </authorList>
    </citation>
    <scope>NUCLEOTIDE SEQUENCE [LARGE SCALE GENOMIC DNA]</scope>
    <source>
        <strain evidence="11">AMC_487</strain>
    </source>
</reference>
<dbReference type="Pfam" id="PF00959">
    <property type="entry name" value="Phage_lysozyme"/>
    <property type="match status" value="1"/>
</dbReference>
<dbReference type="EMBL" id="CAUZHL010000002">
    <property type="protein sequence ID" value="CAK1208748.1"/>
    <property type="molecule type" value="Genomic_DNA"/>
</dbReference>
<evidence type="ECO:0000313" key="16">
    <source>
        <dbReference type="EMBL" id="PWH48715.1"/>
    </source>
</evidence>
<evidence type="ECO:0000256" key="3">
    <source>
        <dbReference type="ARBA" id="ARBA00022638"/>
    </source>
</evidence>
<dbReference type="InterPro" id="IPR051018">
    <property type="entry name" value="Bacteriophage_GH24"/>
</dbReference>
<dbReference type="GO" id="GO:0042742">
    <property type="term" value="P:defense response to bacterium"/>
    <property type="evidence" value="ECO:0007669"/>
    <property type="project" value="UniProtKB-KW"/>
</dbReference>
<reference evidence="13 20" key="1">
    <citation type="submission" date="2016-10" db="EMBL/GenBank/DDBJ databases">
        <title>Comprehensive resistome analysis reveals the prevalence of NDM and MCR-1 in Chinese poultry production.</title>
        <authorList>
            <person name="Wang Y."/>
            <person name="Zhang R."/>
            <person name="Li J."/>
            <person name="Wu Z."/>
            <person name="Wenjuan Y."/>
            <person name="Schwarz S."/>
            <person name="Tyrrell J."/>
            <person name="Zheng Y."/>
            <person name="Wang S."/>
            <person name="Shen Z."/>
            <person name="Liu Z."/>
            <person name="Lei L."/>
            <person name="Li M."/>
            <person name="Zhang Q."/>
            <person name="Wu C."/>
            <person name="Zhang Q."/>
            <person name="Wu Y."/>
            <person name="Walsh T."/>
            <person name="Shen J."/>
        </authorList>
    </citation>
    <scope>NUCLEOTIDE SEQUENCE [LARGE SCALE GENOMIC DNA]</scope>
    <source>
        <strain evidence="13 20">570</strain>
    </source>
</reference>